<dbReference type="SMART" id="SM00421">
    <property type="entry name" value="HTH_LUXR"/>
    <property type="match status" value="1"/>
</dbReference>
<dbReference type="PANTHER" id="PTHR44688:SF16">
    <property type="entry name" value="DNA-BINDING TRANSCRIPTIONAL ACTIVATOR DEVR_DOSR"/>
    <property type="match status" value="1"/>
</dbReference>
<keyword evidence="1" id="KW-0805">Transcription regulation</keyword>
<evidence type="ECO:0000313" key="6">
    <source>
        <dbReference type="EMBL" id="MDJ1650130.1"/>
    </source>
</evidence>
<dbReference type="PROSITE" id="PS00622">
    <property type="entry name" value="HTH_LUXR_1"/>
    <property type="match status" value="1"/>
</dbReference>
<dbReference type="SUPFAM" id="SSF46894">
    <property type="entry name" value="C-terminal effector domain of the bipartite response regulators"/>
    <property type="match status" value="1"/>
</dbReference>
<evidence type="ECO:0000313" key="7">
    <source>
        <dbReference type="Proteomes" id="UP001232750"/>
    </source>
</evidence>
<accession>A0ABT7DKS7</accession>
<keyword evidence="2" id="KW-0238">DNA-binding</keyword>
<dbReference type="EMBL" id="JASJEU010000008">
    <property type="protein sequence ID" value="MDJ1650130.1"/>
    <property type="molecule type" value="Genomic_DNA"/>
</dbReference>
<proteinExistence type="predicted"/>
<feature type="region of interest" description="Disordered" evidence="4">
    <location>
        <begin position="49"/>
        <end position="105"/>
    </location>
</feature>
<dbReference type="InterPro" id="IPR036388">
    <property type="entry name" value="WH-like_DNA-bd_sf"/>
</dbReference>
<evidence type="ECO:0000259" key="5">
    <source>
        <dbReference type="PROSITE" id="PS50043"/>
    </source>
</evidence>
<sequence>MTCSTPAQGPDRYLDFEDARGVCFRIRVEDDPSDPESFTLRVTPLYRGLDSNTAEESPSVPLSSSKLASAPAGEGGAASAAAVAGASTNPSEHTTNNTPQLPGLTARERDVALLVAKGHTNAEIAEMLCISLSTVKSHVRNIFTKMDISTRTALVARLYNTAL</sequence>
<dbReference type="PRINTS" id="PR00038">
    <property type="entry name" value="HTHLUXR"/>
</dbReference>
<comment type="caution">
    <text evidence="6">The sequence shown here is derived from an EMBL/GenBank/DDBJ whole genome shotgun (WGS) entry which is preliminary data.</text>
</comment>
<organism evidence="6 7">
    <name type="scientific">Gordonibacter faecis</name>
    <dbReference type="NCBI Taxonomy" id="3047475"/>
    <lineage>
        <taxon>Bacteria</taxon>
        <taxon>Bacillati</taxon>
        <taxon>Actinomycetota</taxon>
        <taxon>Coriobacteriia</taxon>
        <taxon>Eggerthellales</taxon>
        <taxon>Eggerthellaceae</taxon>
        <taxon>Gordonibacter</taxon>
    </lineage>
</organism>
<feature type="compositionally biased region" description="Low complexity" evidence="4">
    <location>
        <begin position="57"/>
        <end position="87"/>
    </location>
</feature>
<dbReference type="InterPro" id="IPR016032">
    <property type="entry name" value="Sig_transdc_resp-reg_C-effctor"/>
</dbReference>
<protein>
    <submittedName>
        <fullName evidence="6">Helix-turn-helix transcriptional regulator</fullName>
    </submittedName>
</protein>
<feature type="compositionally biased region" description="Polar residues" evidence="4">
    <location>
        <begin position="88"/>
        <end position="100"/>
    </location>
</feature>
<dbReference type="PROSITE" id="PS50043">
    <property type="entry name" value="HTH_LUXR_2"/>
    <property type="match status" value="1"/>
</dbReference>
<dbReference type="InterPro" id="IPR000792">
    <property type="entry name" value="Tscrpt_reg_LuxR_C"/>
</dbReference>
<keyword evidence="7" id="KW-1185">Reference proteome</keyword>
<gene>
    <name evidence="6" type="ORF">QNJ86_04915</name>
</gene>
<name>A0ABT7DKS7_9ACTN</name>
<evidence type="ECO:0000256" key="2">
    <source>
        <dbReference type="ARBA" id="ARBA00023125"/>
    </source>
</evidence>
<reference evidence="6 7" key="1">
    <citation type="submission" date="2023-05" db="EMBL/GenBank/DDBJ databases">
        <title>Gordonibacter KGMB12511T sp. nov., isolated from faeces of healthy Korean.</title>
        <authorList>
            <person name="Kim H.S."/>
            <person name="Kim J.-S."/>
            <person name="Suh M.K."/>
            <person name="Eom M.K."/>
            <person name="Do H.E."/>
            <person name="Lee J.-S."/>
        </authorList>
    </citation>
    <scope>NUCLEOTIDE SEQUENCE [LARGE SCALE GENOMIC DNA]</scope>
    <source>
        <strain evidence="6 7">KGMB12511</strain>
    </source>
</reference>
<evidence type="ECO:0000256" key="4">
    <source>
        <dbReference type="SAM" id="MobiDB-lite"/>
    </source>
</evidence>
<dbReference type="Gene3D" id="1.10.10.10">
    <property type="entry name" value="Winged helix-like DNA-binding domain superfamily/Winged helix DNA-binding domain"/>
    <property type="match status" value="1"/>
</dbReference>
<dbReference type="PANTHER" id="PTHR44688">
    <property type="entry name" value="DNA-BINDING TRANSCRIPTIONAL ACTIVATOR DEVR_DOSR"/>
    <property type="match status" value="1"/>
</dbReference>
<evidence type="ECO:0000256" key="3">
    <source>
        <dbReference type="ARBA" id="ARBA00023163"/>
    </source>
</evidence>
<evidence type="ECO:0000256" key="1">
    <source>
        <dbReference type="ARBA" id="ARBA00023015"/>
    </source>
</evidence>
<dbReference type="Proteomes" id="UP001232750">
    <property type="component" value="Unassembled WGS sequence"/>
</dbReference>
<dbReference type="CDD" id="cd06170">
    <property type="entry name" value="LuxR_C_like"/>
    <property type="match status" value="1"/>
</dbReference>
<keyword evidence="3" id="KW-0804">Transcription</keyword>
<dbReference type="Pfam" id="PF00196">
    <property type="entry name" value="GerE"/>
    <property type="match status" value="1"/>
</dbReference>
<feature type="domain" description="HTH luxR-type" evidence="5">
    <location>
        <begin position="97"/>
        <end position="162"/>
    </location>
</feature>
<dbReference type="RefSeq" id="WP_283831480.1">
    <property type="nucleotide sequence ID" value="NZ_JASJEU010000008.1"/>
</dbReference>